<name>A0A1A8T8N0_9GAMM</name>
<evidence type="ECO:0000313" key="1">
    <source>
        <dbReference type="EMBL" id="SBS27673.1"/>
    </source>
</evidence>
<dbReference type="InterPro" id="IPR013381">
    <property type="entry name" value="CRISPR-assoc_prot_Cse1"/>
</dbReference>
<dbReference type="AlphaFoldDB" id="A0A1A8T8N0"/>
<keyword evidence="2" id="KW-1185">Reference proteome</keyword>
<dbReference type="Proteomes" id="UP000092627">
    <property type="component" value="Unassembled WGS sequence"/>
</dbReference>
<gene>
    <name evidence="1" type="primary">casA</name>
    <name evidence="1" type="ORF">MAQ5080_00887</name>
</gene>
<dbReference type="CDD" id="cd09729">
    <property type="entry name" value="Cse1_I-E"/>
    <property type="match status" value="1"/>
</dbReference>
<sequence length="534" mass="60402">MMNLVKDPWLPMRMRDGSVQALPISHICADDVLDFALPRADFQGAAYQFAIGLLQTAFAPKDSTQWVERFKQAPTQQELELDLQAVEHAFNAEGSGPLFMQDFESLSEQKPSNIAGLLIDAPGENGIKNNTDHFIKRGVCDQMSLEMALLALFTLQINAPSGGAGHRVGLRGGGPLTTLVMPADSDAPLWQKLWLNVINRESWVYEDPDFSDGSVFPWLAPTRTSEKKGSEVFHDHVHPLHMFWAMPRRIRLDVKNHEGVCAITGQTTSNIVSDYRTQNYGYNYSGNWTHPLTPYKGDPKKPDGDWLSAKGQPGGIQYKIWDALTFSSEENAQKCARVVGHFERISEGNPRVFKKVVTSLWVFGYDMDNMKPRGWYSTTMPLFQFDPEQQTDLLLEVKRLQKLSGDALWHLRTQVKAAWFESPSDTKGDMSFIDLEFWQRSETSFFNAVSQLMDAVDDGSEVLPSATANVWLGQLQHTVLDLFDEYALSELGSERTMLKRIEARRALCGWLFGGKDIKKFKQEYQVEEQQEVMS</sequence>
<dbReference type="NCBIfam" id="TIGR02547">
    <property type="entry name" value="casA_cse1"/>
    <property type="match status" value="1"/>
</dbReference>
<organism evidence="1 2">
    <name type="scientific">Marinomonas aquimarina</name>
    <dbReference type="NCBI Taxonomy" id="295068"/>
    <lineage>
        <taxon>Bacteria</taxon>
        <taxon>Pseudomonadati</taxon>
        <taxon>Pseudomonadota</taxon>
        <taxon>Gammaproteobacteria</taxon>
        <taxon>Oceanospirillales</taxon>
        <taxon>Oceanospirillaceae</taxon>
        <taxon>Marinomonas</taxon>
    </lineage>
</organism>
<dbReference type="EMBL" id="FLOC01000003">
    <property type="protein sequence ID" value="SBS27673.1"/>
    <property type="molecule type" value="Genomic_DNA"/>
</dbReference>
<evidence type="ECO:0000313" key="2">
    <source>
        <dbReference type="Proteomes" id="UP000092627"/>
    </source>
</evidence>
<dbReference type="Pfam" id="PF09481">
    <property type="entry name" value="CRISPR_Cse1"/>
    <property type="match status" value="1"/>
</dbReference>
<proteinExistence type="predicted"/>
<accession>A0A1A8T8N0</accession>
<protein>
    <submittedName>
        <fullName evidence="1">CRISPR system Cascade subunit CasA</fullName>
    </submittedName>
</protein>
<reference evidence="1 2" key="1">
    <citation type="submission" date="2016-06" db="EMBL/GenBank/DDBJ databases">
        <authorList>
            <person name="Kjaerup R.B."/>
            <person name="Dalgaard T.S."/>
            <person name="Juul-Madsen H.R."/>
        </authorList>
    </citation>
    <scope>NUCLEOTIDE SEQUENCE [LARGE SCALE GENOMIC DNA]</scope>
    <source>
        <strain evidence="1 2">CECT 5080</strain>
    </source>
</reference>
<dbReference type="RefSeq" id="WP_231915730.1">
    <property type="nucleotide sequence ID" value="NZ_FLOC01000003.1"/>
</dbReference>
<dbReference type="STRING" id="295068.MAQ5080_00887"/>